<evidence type="ECO:0000313" key="1">
    <source>
        <dbReference type="EMBL" id="CAD8432138.1"/>
    </source>
</evidence>
<protein>
    <submittedName>
        <fullName evidence="1">Uncharacterized protein</fullName>
    </submittedName>
</protein>
<proteinExistence type="predicted"/>
<dbReference type="AlphaFoldDB" id="A0A7S0CSI0"/>
<name>A0A7S0CSI0_9EUKA</name>
<accession>A0A7S0CSI0</accession>
<gene>
    <name evidence="1" type="ORF">LAMO00422_LOCUS1996</name>
</gene>
<sequence>MQINTSRYILYDNRCGRHVVETRSGTDSQFDMLFTASQSWIYRALCSIQASTPIINTAPSVANYHNTLKKAVDNQISTEKSEEEFPGSIPLSMCVGYAGGSLIFRRILGCSPDMMVVLYADRTTGEEVALRIFTAMPLSLYQFNKAVVERDIQRTVRERLEGLSGFVTYPKSLSGVRHLSSCHGWPCLVEEVMKTHSLQHLFYTMRNVIKDTLSEAIRLNLENQLHLPSHSVSPPDGTRRNPSAEKALLGIRGVLRKTIVCYRGVAGSILGAYTRNVTVNRDLLAHDILFPGIIHDTSALSIISQKESSSSNDPPFPLGLMAQIGEFWRIYGYLKTLLRLPEPVVFFLDTVKIASGVQPGRTAMQISCRRLLHIAENALTEFDALESDERAESDTSVLDFLDVQRRWHSS</sequence>
<reference evidence="1" key="1">
    <citation type="submission" date="2021-01" db="EMBL/GenBank/DDBJ databases">
        <authorList>
            <person name="Corre E."/>
            <person name="Pelletier E."/>
            <person name="Niang G."/>
            <person name="Scheremetjew M."/>
            <person name="Finn R."/>
            <person name="Kale V."/>
            <person name="Holt S."/>
            <person name="Cochrane G."/>
            <person name="Meng A."/>
            <person name="Brown T."/>
            <person name="Cohen L."/>
        </authorList>
    </citation>
    <scope>NUCLEOTIDE SEQUENCE</scope>
    <source>
        <strain evidence="1">CCMP2058</strain>
    </source>
</reference>
<organism evidence="1">
    <name type="scientific">Amorphochlora amoebiformis</name>
    <dbReference type="NCBI Taxonomy" id="1561963"/>
    <lineage>
        <taxon>Eukaryota</taxon>
        <taxon>Sar</taxon>
        <taxon>Rhizaria</taxon>
        <taxon>Cercozoa</taxon>
        <taxon>Chlorarachniophyceae</taxon>
        <taxon>Amorphochlora</taxon>
    </lineage>
</organism>
<dbReference type="EMBL" id="HBEM01002789">
    <property type="protein sequence ID" value="CAD8432138.1"/>
    <property type="molecule type" value="Transcribed_RNA"/>
</dbReference>